<accession>A0A5K7SAV3</accession>
<dbReference type="RefSeq" id="WP_318346763.1">
    <property type="nucleotide sequence ID" value="NZ_AP018694.1"/>
</dbReference>
<dbReference type="CDD" id="cd09620">
    <property type="entry name" value="CBM9_like_3"/>
    <property type="match status" value="1"/>
</dbReference>
<gene>
    <name evidence="2" type="ORF">AQPE_2586</name>
</gene>
<name>A0A5K7SAV3_9BACT</name>
<dbReference type="Proteomes" id="UP001193389">
    <property type="component" value="Chromosome"/>
</dbReference>
<dbReference type="KEGG" id="anf:AQPE_2586"/>
<dbReference type="Gene3D" id="2.60.40.1190">
    <property type="match status" value="1"/>
</dbReference>
<evidence type="ECO:0000313" key="3">
    <source>
        <dbReference type="Proteomes" id="UP001193389"/>
    </source>
</evidence>
<dbReference type="AlphaFoldDB" id="A0A5K7SAV3"/>
<dbReference type="GO" id="GO:0004553">
    <property type="term" value="F:hydrolase activity, hydrolyzing O-glycosyl compounds"/>
    <property type="evidence" value="ECO:0007669"/>
    <property type="project" value="InterPro"/>
</dbReference>
<dbReference type="GO" id="GO:0030246">
    <property type="term" value="F:carbohydrate binding"/>
    <property type="evidence" value="ECO:0007669"/>
    <property type="project" value="InterPro"/>
</dbReference>
<keyword evidence="3" id="KW-1185">Reference proteome</keyword>
<protein>
    <recommendedName>
        <fullName evidence="1">Carbohydrate-binding domain-containing protein</fullName>
    </recommendedName>
</protein>
<dbReference type="SUPFAM" id="SSF49344">
    <property type="entry name" value="CBD9-like"/>
    <property type="match status" value="1"/>
</dbReference>
<proteinExistence type="predicted"/>
<reference evidence="2" key="1">
    <citation type="journal article" date="2020" name="Int. J. Syst. Evol. Microbiol.">
        <title>Aquipluma nitroreducens gen. nov. sp. nov., a novel facultatively anaerobic bacterium isolated from a freshwater lake.</title>
        <authorList>
            <person name="Watanabe M."/>
            <person name="Kojima H."/>
            <person name="Fukui M."/>
        </authorList>
    </citation>
    <scope>NUCLEOTIDE SEQUENCE</scope>
    <source>
        <strain evidence="2">MeG22</strain>
    </source>
</reference>
<dbReference type="Pfam" id="PF16011">
    <property type="entry name" value="CBM9_2"/>
    <property type="match status" value="1"/>
</dbReference>
<dbReference type="GO" id="GO:0016052">
    <property type="term" value="P:carbohydrate catabolic process"/>
    <property type="evidence" value="ECO:0007669"/>
    <property type="project" value="InterPro"/>
</dbReference>
<dbReference type="InterPro" id="IPR010502">
    <property type="entry name" value="Carb-bd_dom_fam9"/>
</dbReference>
<feature type="domain" description="Carbohydrate-binding" evidence="1">
    <location>
        <begin position="26"/>
        <end position="213"/>
    </location>
</feature>
<evidence type="ECO:0000259" key="1">
    <source>
        <dbReference type="Pfam" id="PF16011"/>
    </source>
</evidence>
<sequence length="214" mass="24546">MKVHQILEGFSNPPLELISETLDLEIEPLKLDVVNWEDFPYHPEVTVQIAYNEEELFLQYQVSEQSVKAEVTKSNGRVWTDSCVEFFLSPDGNDEYYNFEMNCIGTALLGFRKKGDATVHASDEQITSIRRISSLGSSAFPELKKQTEWQITVAIPWQVFFKHNLKPASGTKMRGNFYKCGDELSVPHFVSWTKIKTEKPSFHNPEFFGGLELE</sequence>
<evidence type="ECO:0000313" key="2">
    <source>
        <dbReference type="EMBL" id="BBE18424.1"/>
    </source>
</evidence>
<organism evidence="2 3">
    <name type="scientific">Aquipluma nitroreducens</name>
    <dbReference type="NCBI Taxonomy" id="2010828"/>
    <lineage>
        <taxon>Bacteria</taxon>
        <taxon>Pseudomonadati</taxon>
        <taxon>Bacteroidota</taxon>
        <taxon>Bacteroidia</taxon>
        <taxon>Marinilabiliales</taxon>
        <taxon>Prolixibacteraceae</taxon>
        <taxon>Aquipluma</taxon>
    </lineage>
</organism>
<dbReference type="EMBL" id="AP018694">
    <property type="protein sequence ID" value="BBE18424.1"/>
    <property type="molecule type" value="Genomic_DNA"/>
</dbReference>